<dbReference type="SMART" id="SM00533">
    <property type="entry name" value="MUTSd"/>
    <property type="match status" value="1"/>
</dbReference>
<keyword evidence="4 7" id="KW-0067">ATP-binding</keyword>
<evidence type="ECO:0000256" key="1">
    <source>
        <dbReference type="ARBA" id="ARBA00022730"/>
    </source>
</evidence>
<comment type="similarity">
    <text evidence="7">Belongs to the DNA mismatch repair MutS family. MutS2 subfamily.</text>
</comment>
<dbReference type="InterPro" id="IPR027417">
    <property type="entry name" value="P-loop_NTPase"/>
</dbReference>
<accession>A0ABZ0IU34</accession>
<keyword evidence="8" id="KW-0175">Coiled coil</keyword>
<keyword evidence="1 7" id="KW-0699">rRNA-binding</keyword>
<reference evidence="10 11" key="1">
    <citation type="journal article" date="2023" name="Microbiol. Resour. Announc.">
        <title>Complete Genome Sequence of Imperialibacter roseus strain P4T.</title>
        <authorList>
            <person name="Tizabi D.R."/>
            <person name="Bachvaroff T."/>
            <person name="Hill R.T."/>
        </authorList>
    </citation>
    <scope>NUCLEOTIDE SEQUENCE [LARGE SCALE GENOMIC DNA]</scope>
    <source>
        <strain evidence="10 11">P4T</strain>
    </source>
</reference>
<dbReference type="InterPro" id="IPR046893">
    <property type="entry name" value="MSSS"/>
</dbReference>
<dbReference type="Pfam" id="PF00488">
    <property type="entry name" value="MutS_V"/>
    <property type="match status" value="1"/>
</dbReference>
<dbReference type="SUPFAM" id="SSF52540">
    <property type="entry name" value="P-loop containing nucleoside triphosphate hydrolases"/>
    <property type="match status" value="1"/>
</dbReference>
<keyword evidence="7" id="KW-0255">Endonuclease</keyword>
<dbReference type="PROSITE" id="PS00486">
    <property type="entry name" value="DNA_MISMATCH_REPAIR_2"/>
    <property type="match status" value="1"/>
</dbReference>
<dbReference type="HAMAP" id="MF_00092">
    <property type="entry name" value="MutS2"/>
    <property type="match status" value="1"/>
</dbReference>
<sequence>MRVFPDTFEAKTGFDKIREMVAAKCLSSLGTRHVEKMKPSDDLKYLKRLLIQTEELRRLFAAGNRLPDANYIDPAEQLAKMKVSGTYLEEEEAYDLKRSLSTIIQLQSVLTKHAEECPTLHGLSGMVDLPTDIIKWFEAIIDDTGKLRANASKELMQIRASMVSEHSSLRRVMDHISKDAQKQGWSPDDGSIAVRGGRLVIPVLAEHKRKLKGFIHDESATGQTVFMEPAEALEINNRIRELELEERREIIRILRNFTDQLRPHIPALEKAYHFLGAIDFIRAKALLAIEINGLLPVIDENPVIVWHKAVHPLLYLLHKKAQKPIVPLDIELDAERRILIISGPNAGGKSVCLKTVVLLQYMLQCGLLVPVRDDSVMGVFNKIFIDMGDEQSLENDLSTYSSHLTSMRFFLENAGGKTLFLIDEFGAGTEPQFGGAIAEGVLEQLYKKQSFGVITTHYGNLKSMAEKNAGIINGAMRYDVNQLKPLYELEVGRPGSSFALEMAANIGLSNAVIERAKGLVGHSQVKFETLINELEAAKNDFQTRYESVNRKDTELEKILKDYQDLKAHLDAEKSKIIKEAKQEAKRIVLDANKAVENTIREIKENKAEKEKTKEVRQKLTDIQVSLTEEVEEKKPVWTTVAGEIKVGDKVRMAGQESAGEVVSIRGKKAEVLMGELKSHIALNRLEKVKSSSQGKKSLKRESVGGVFKGIDMNQRRADFSPNLDLRGKRAEEAIQLVDDFIDSSVLFSMHEVRIVHGKGDGILREVIRRYLSGNKFIERMADEHVERGGSGVTVISFRQ</sequence>
<organism evidence="10 11">
    <name type="scientific">Imperialibacter roseus</name>
    <dbReference type="NCBI Taxonomy" id="1324217"/>
    <lineage>
        <taxon>Bacteria</taxon>
        <taxon>Pseudomonadati</taxon>
        <taxon>Bacteroidota</taxon>
        <taxon>Cytophagia</taxon>
        <taxon>Cytophagales</taxon>
        <taxon>Flammeovirgaceae</taxon>
        <taxon>Imperialibacter</taxon>
    </lineage>
</organism>
<dbReference type="InterPro" id="IPR002625">
    <property type="entry name" value="Smr_dom"/>
</dbReference>
<dbReference type="Gene3D" id="3.30.1370.110">
    <property type="match status" value="1"/>
</dbReference>
<feature type="domain" description="Smr" evidence="9">
    <location>
        <begin position="723"/>
        <end position="798"/>
    </location>
</feature>
<dbReference type="EC" id="3.6.4.-" evidence="7"/>
<dbReference type="PIRSF" id="PIRSF005814">
    <property type="entry name" value="MutS_YshD"/>
    <property type="match status" value="1"/>
</dbReference>
<dbReference type="InterPro" id="IPR000432">
    <property type="entry name" value="DNA_mismatch_repair_MutS_C"/>
</dbReference>
<evidence type="ECO:0000313" key="10">
    <source>
        <dbReference type="EMBL" id="WOK07649.1"/>
    </source>
</evidence>
<evidence type="ECO:0000256" key="2">
    <source>
        <dbReference type="ARBA" id="ARBA00022741"/>
    </source>
</evidence>
<dbReference type="InterPro" id="IPR036187">
    <property type="entry name" value="DNA_mismatch_repair_MutS_sf"/>
</dbReference>
<proteinExistence type="inferred from homology"/>
<feature type="coiled-coil region" evidence="8">
    <location>
        <begin position="531"/>
        <end position="615"/>
    </location>
</feature>
<dbReference type="Proteomes" id="UP001302349">
    <property type="component" value="Chromosome"/>
</dbReference>
<keyword evidence="6 7" id="KW-0238">DNA-binding</keyword>
<dbReference type="Pfam" id="PF01713">
    <property type="entry name" value="Smr"/>
    <property type="match status" value="1"/>
</dbReference>
<dbReference type="InterPro" id="IPR045076">
    <property type="entry name" value="MutS"/>
</dbReference>
<keyword evidence="5 7" id="KW-0694">RNA-binding</keyword>
<evidence type="ECO:0000256" key="6">
    <source>
        <dbReference type="ARBA" id="ARBA00023125"/>
    </source>
</evidence>
<evidence type="ECO:0000259" key="9">
    <source>
        <dbReference type="PROSITE" id="PS50828"/>
    </source>
</evidence>
<dbReference type="SUPFAM" id="SSF48334">
    <property type="entry name" value="DNA repair protein MutS, domain III"/>
    <property type="match status" value="1"/>
</dbReference>
<dbReference type="PANTHER" id="PTHR48466:SF2">
    <property type="entry name" value="OS10G0509000 PROTEIN"/>
    <property type="match status" value="1"/>
</dbReference>
<evidence type="ECO:0000313" key="11">
    <source>
        <dbReference type="Proteomes" id="UP001302349"/>
    </source>
</evidence>
<keyword evidence="3 7" id="KW-0378">Hydrolase</keyword>
<dbReference type="NCBIfam" id="TIGR01069">
    <property type="entry name" value="mutS2"/>
    <property type="match status" value="1"/>
</dbReference>
<dbReference type="PROSITE" id="PS50828">
    <property type="entry name" value="SMR"/>
    <property type="match status" value="1"/>
</dbReference>
<dbReference type="RefSeq" id="WP_317490319.1">
    <property type="nucleotide sequence ID" value="NZ_CP136051.1"/>
</dbReference>
<dbReference type="Pfam" id="PF20297">
    <property type="entry name" value="MSSS"/>
    <property type="match status" value="1"/>
</dbReference>
<keyword evidence="11" id="KW-1185">Reference proteome</keyword>
<dbReference type="SUPFAM" id="SSF160443">
    <property type="entry name" value="SMR domain-like"/>
    <property type="match status" value="1"/>
</dbReference>
<dbReference type="InterPro" id="IPR036063">
    <property type="entry name" value="Smr_dom_sf"/>
</dbReference>
<dbReference type="InterPro" id="IPR005747">
    <property type="entry name" value="MutS2"/>
</dbReference>
<dbReference type="SMART" id="SM00463">
    <property type="entry name" value="SMR"/>
    <property type="match status" value="1"/>
</dbReference>
<evidence type="ECO:0000256" key="5">
    <source>
        <dbReference type="ARBA" id="ARBA00022884"/>
    </source>
</evidence>
<evidence type="ECO:0000256" key="4">
    <source>
        <dbReference type="ARBA" id="ARBA00022840"/>
    </source>
</evidence>
<dbReference type="SMART" id="SM00534">
    <property type="entry name" value="MUTSac"/>
    <property type="match status" value="1"/>
</dbReference>
<evidence type="ECO:0000256" key="8">
    <source>
        <dbReference type="SAM" id="Coils"/>
    </source>
</evidence>
<evidence type="ECO:0000256" key="3">
    <source>
        <dbReference type="ARBA" id="ARBA00022801"/>
    </source>
</evidence>
<dbReference type="PANTHER" id="PTHR48466">
    <property type="entry name" value="OS10G0509000 PROTEIN-RELATED"/>
    <property type="match status" value="1"/>
</dbReference>
<name>A0ABZ0IU34_9BACT</name>
<protein>
    <recommendedName>
        <fullName evidence="7">Endonuclease MutS2</fullName>
        <ecNumber evidence="7">3.1.-.-</ecNumber>
    </recommendedName>
    <alternativeName>
        <fullName evidence="7">Ribosome-associated protein quality control-upstream factor</fullName>
        <shortName evidence="7">RQC-upstream factor</shortName>
        <shortName evidence="7">RqcU</shortName>
        <ecNumber evidence="7">3.6.4.-</ecNumber>
    </alternativeName>
</protein>
<keyword evidence="7" id="KW-0540">Nuclease</keyword>
<dbReference type="CDD" id="cd06503">
    <property type="entry name" value="ATP-synt_Fo_b"/>
    <property type="match status" value="1"/>
</dbReference>
<gene>
    <name evidence="7" type="primary">mutS2</name>
    <name evidence="7" type="synonym">rqcU</name>
    <name evidence="10" type="ORF">RT717_03305</name>
</gene>
<dbReference type="Gene3D" id="3.40.50.300">
    <property type="entry name" value="P-loop containing nucleotide triphosphate hydrolases"/>
    <property type="match status" value="1"/>
</dbReference>
<keyword evidence="2 7" id="KW-0547">Nucleotide-binding</keyword>
<dbReference type="EC" id="3.1.-.-" evidence="7"/>
<feature type="binding site" evidence="7">
    <location>
        <begin position="343"/>
        <end position="350"/>
    </location>
    <ligand>
        <name>ATP</name>
        <dbReference type="ChEBI" id="CHEBI:30616"/>
    </ligand>
</feature>
<comment type="subunit">
    <text evidence="7">Homodimer. Binds to stalled ribosomes, contacting rRNA.</text>
</comment>
<comment type="function">
    <text evidence="7">Acts as a ribosome collision sensor, splitting the ribosome into its 2 subunits. Detects stalled/collided 70S ribosomes which it binds and splits by an ATP-hydrolysis driven conformational change. Acts upstream of the ribosome quality control system (RQC), a ribosome-associated complex that mediates the extraction of incompletely synthesized nascent chains from stalled ribosomes and their subsequent degradation. Probably generates substrates for RQC.</text>
</comment>
<dbReference type="EMBL" id="CP136051">
    <property type="protein sequence ID" value="WOK07649.1"/>
    <property type="molecule type" value="Genomic_DNA"/>
</dbReference>
<evidence type="ECO:0000256" key="7">
    <source>
        <dbReference type="HAMAP-Rule" id="MF_00092"/>
    </source>
</evidence>
<comment type="function">
    <text evidence="7">Endonuclease that is involved in the suppression of homologous recombination and thus may have a key role in the control of bacterial genetic diversity.</text>
</comment>
<dbReference type="InterPro" id="IPR007696">
    <property type="entry name" value="DNA_mismatch_repair_MutS_core"/>
</dbReference>